<evidence type="ECO:0000313" key="1">
    <source>
        <dbReference type="EMBL" id="QHT89999.1"/>
    </source>
</evidence>
<accession>A0A6C0IB86</accession>
<name>A0A6C0IB86_9ZZZZ</name>
<dbReference type="AlphaFoldDB" id="A0A6C0IB86"/>
<organism evidence="1">
    <name type="scientific">viral metagenome</name>
    <dbReference type="NCBI Taxonomy" id="1070528"/>
    <lineage>
        <taxon>unclassified sequences</taxon>
        <taxon>metagenomes</taxon>
        <taxon>organismal metagenomes</taxon>
    </lineage>
</organism>
<proteinExistence type="predicted"/>
<dbReference type="EMBL" id="MN740152">
    <property type="protein sequence ID" value="QHT89999.1"/>
    <property type="molecule type" value="Genomic_DNA"/>
</dbReference>
<protein>
    <submittedName>
        <fullName evidence="1">Uncharacterized protein</fullName>
    </submittedName>
</protein>
<sequence>MDTNAQIVLSNIHIEFTKIMLNPVENIDLYNIEVDALLKKIAVFHKLIAAKKQEVLTPNYNNVDYVV</sequence>
<reference evidence="1" key="1">
    <citation type="journal article" date="2020" name="Nature">
        <title>Giant virus diversity and host interactions through global metagenomics.</title>
        <authorList>
            <person name="Schulz F."/>
            <person name="Roux S."/>
            <person name="Paez-Espino D."/>
            <person name="Jungbluth S."/>
            <person name="Walsh D.A."/>
            <person name="Denef V.J."/>
            <person name="McMahon K.D."/>
            <person name="Konstantinidis K.T."/>
            <person name="Eloe-Fadrosh E.A."/>
            <person name="Kyrpides N.C."/>
            <person name="Woyke T."/>
        </authorList>
    </citation>
    <scope>NUCLEOTIDE SEQUENCE</scope>
    <source>
        <strain evidence="1">GVMAG-M-3300023184-62</strain>
    </source>
</reference>